<organism evidence="1 2">
    <name type="scientific">Allorhizobium terrae</name>
    <dbReference type="NCBI Taxonomy" id="1848972"/>
    <lineage>
        <taxon>Bacteria</taxon>
        <taxon>Pseudomonadati</taxon>
        <taxon>Pseudomonadota</taxon>
        <taxon>Alphaproteobacteria</taxon>
        <taxon>Hyphomicrobiales</taxon>
        <taxon>Rhizobiaceae</taxon>
        <taxon>Rhizobium/Agrobacterium group</taxon>
        <taxon>Allorhizobium</taxon>
    </lineage>
</organism>
<comment type="caution">
    <text evidence="1">The sequence shown here is derived from an EMBL/GenBank/DDBJ whole genome shotgun (WGS) entry which is preliminary data.</text>
</comment>
<dbReference type="AlphaFoldDB" id="A0A4S3ZUB1"/>
<name>A0A4S3ZUB1_9HYPH</name>
<evidence type="ECO:0008006" key="3">
    <source>
        <dbReference type="Google" id="ProtNLM"/>
    </source>
</evidence>
<gene>
    <name evidence="1" type="ORF">E6C51_12850</name>
</gene>
<dbReference type="RefSeq" id="WP_190236247.1">
    <property type="nucleotide sequence ID" value="NZ_SSOA01000006.1"/>
</dbReference>
<evidence type="ECO:0000313" key="1">
    <source>
        <dbReference type="EMBL" id="THF49269.1"/>
    </source>
</evidence>
<accession>A0A4S3ZUB1</accession>
<proteinExistence type="predicted"/>
<reference evidence="1 2" key="1">
    <citation type="submission" date="2019-04" db="EMBL/GenBank/DDBJ databases">
        <title>Rhizobium terrae sp. nov., isolated from a paddy soil.</title>
        <authorList>
            <person name="Lin S.-Y."/>
            <person name="Hameed A."/>
            <person name="Huang H.-I."/>
            <person name="Young C.-C."/>
        </authorList>
    </citation>
    <scope>NUCLEOTIDE SEQUENCE [LARGE SCALE GENOMIC DNA]</scope>
    <source>
        <strain evidence="1 2">CC-HIH110</strain>
    </source>
</reference>
<dbReference type="EMBL" id="SSOA01000006">
    <property type="protein sequence ID" value="THF49269.1"/>
    <property type="molecule type" value="Genomic_DNA"/>
</dbReference>
<evidence type="ECO:0000313" key="2">
    <source>
        <dbReference type="Proteomes" id="UP000310754"/>
    </source>
</evidence>
<keyword evidence="2" id="KW-1185">Reference proteome</keyword>
<protein>
    <recommendedName>
        <fullName evidence="3">AraC family transcriptional regulator</fullName>
    </recommendedName>
</protein>
<dbReference type="Proteomes" id="UP000310754">
    <property type="component" value="Unassembled WGS sequence"/>
</dbReference>
<sequence>MKVHEDSMRGLSVGRLFGVSNAPHLRIRPVREAAFSVTYLECRVDASGSRVVNLPKQDCFFLMLYLDDTRHCDLMPDGRESAIMDYHKGSLCLVDLAEGASIRLYDTLRSLAFLIPRALLAEVSEFSNAPGARNLRGCRGAYDNVMGNLGGVLLPLLQQQHSTPSPVLGHVAVAICAHLLHRYGDTKPQNQRGPAFSAMTKNTEKDSTTFTGFSLEDWRKRWLN</sequence>